<evidence type="ECO:0000313" key="3">
    <source>
        <dbReference type="Proteomes" id="UP000029444"/>
    </source>
</evidence>
<organism evidence="2 3">
    <name type="scientific">Alcanivorax nanhaiticus</name>
    <dbReference type="NCBI Taxonomy" id="1177154"/>
    <lineage>
        <taxon>Bacteria</taxon>
        <taxon>Pseudomonadati</taxon>
        <taxon>Pseudomonadota</taxon>
        <taxon>Gammaproteobacteria</taxon>
        <taxon>Oceanospirillales</taxon>
        <taxon>Alcanivoracaceae</taxon>
        <taxon>Alcanivorax</taxon>
    </lineage>
</organism>
<keyword evidence="1" id="KW-1133">Transmembrane helix</keyword>
<accession>A0A095TUD1</accession>
<dbReference type="Proteomes" id="UP000029444">
    <property type="component" value="Unassembled WGS sequence"/>
</dbReference>
<feature type="transmembrane region" description="Helical" evidence="1">
    <location>
        <begin position="36"/>
        <end position="65"/>
    </location>
</feature>
<dbReference type="PATRIC" id="fig|1177154.3.peg.488"/>
<dbReference type="STRING" id="1177154.Y5S_00480"/>
<proteinExistence type="predicted"/>
<keyword evidence="3" id="KW-1185">Reference proteome</keyword>
<evidence type="ECO:0000313" key="2">
    <source>
        <dbReference type="EMBL" id="KGD66008.1"/>
    </source>
</evidence>
<dbReference type="AlphaFoldDB" id="A0A095TUD1"/>
<dbReference type="EMBL" id="ARXV01000002">
    <property type="protein sequence ID" value="KGD66008.1"/>
    <property type="molecule type" value="Genomic_DNA"/>
</dbReference>
<comment type="caution">
    <text evidence="2">The sequence shown here is derived from an EMBL/GenBank/DDBJ whole genome shotgun (WGS) entry which is preliminary data.</text>
</comment>
<feature type="transmembrane region" description="Helical" evidence="1">
    <location>
        <begin position="77"/>
        <end position="95"/>
    </location>
</feature>
<gene>
    <name evidence="2" type="ORF">Y5S_00480</name>
</gene>
<evidence type="ECO:0000256" key="1">
    <source>
        <dbReference type="SAM" id="Phobius"/>
    </source>
</evidence>
<reference evidence="2 3" key="1">
    <citation type="submission" date="2012-09" db="EMBL/GenBank/DDBJ databases">
        <title>Genome Sequence of alkane-degrading Bacterium Alcanivorax sp. 19-m-6.</title>
        <authorList>
            <person name="Lai Q."/>
            <person name="Shao Z."/>
        </authorList>
    </citation>
    <scope>NUCLEOTIDE SEQUENCE [LARGE SCALE GENOMIC DNA]</scope>
    <source>
        <strain evidence="2 3">19-m-6</strain>
    </source>
</reference>
<sequence>MADTVLAAGITLWLVWGGYETVQGRLFDDKTLITLVWWFVLFAVVLYFGASVFHFVWVMPLIYLMAYMVTVNSSIQAWVMSLVMMTPLMASLALFG</sequence>
<dbReference type="RefSeq" id="WP_035230174.1">
    <property type="nucleotide sequence ID" value="NZ_ARXV01000002.1"/>
</dbReference>
<protein>
    <submittedName>
        <fullName evidence="2">Uncharacterized protein</fullName>
    </submittedName>
</protein>
<keyword evidence="1" id="KW-0472">Membrane</keyword>
<name>A0A095TUD1_9GAMM</name>
<keyword evidence="1" id="KW-0812">Transmembrane</keyword>